<dbReference type="PROSITE" id="PS50109">
    <property type="entry name" value="HIS_KIN"/>
    <property type="match status" value="1"/>
</dbReference>
<organism evidence="6 7">
    <name type="scientific">Leadbetterella byssophila (strain DSM 17132 / JCM 16389 / KACC 11308 / NBRC 106382 / 4M15)</name>
    <dbReference type="NCBI Taxonomy" id="649349"/>
    <lineage>
        <taxon>Bacteria</taxon>
        <taxon>Pseudomonadati</taxon>
        <taxon>Bacteroidota</taxon>
        <taxon>Cytophagia</taxon>
        <taxon>Cytophagales</taxon>
        <taxon>Leadbetterellaceae</taxon>
        <taxon>Leadbetterella</taxon>
    </lineage>
</organism>
<dbReference type="OrthoDB" id="1933776at2"/>
<dbReference type="PRINTS" id="PR00344">
    <property type="entry name" value="BCTRLSENSOR"/>
</dbReference>
<keyword evidence="7" id="KW-1185">Reference proteome</keyword>
<dbReference type="STRING" id="649349.Lbys_2833"/>
<dbReference type="InterPro" id="IPR036097">
    <property type="entry name" value="HisK_dim/P_sf"/>
</dbReference>
<keyword evidence="4" id="KW-0812">Transmembrane</keyword>
<dbReference type="SMART" id="SM00388">
    <property type="entry name" value="HisKA"/>
    <property type="match status" value="1"/>
</dbReference>
<dbReference type="RefSeq" id="WP_013409527.1">
    <property type="nucleotide sequence ID" value="NC_014655.1"/>
</dbReference>
<dbReference type="EC" id="2.7.13.3" evidence="2"/>
<dbReference type="CDD" id="cd00075">
    <property type="entry name" value="HATPase"/>
    <property type="match status" value="1"/>
</dbReference>
<evidence type="ECO:0000256" key="3">
    <source>
        <dbReference type="ARBA" id="ARBA00022553"/>
    </source>
</evidence>
<dbReference type="PANTHER" id="PTHR43547">
    <property type="entry name" value="TWO-COMPONENT HISTIDINE KINASE"/>
    <property type="match status" value="1"/>
</dbReference>
<keyword evidence="4" id="KW-1133">Transmembrane helix</keyword>
<keyword evidence="3" id="KW-0597">Phosphoprotein</keyword>
<dbReference type="CDD" id="cd00082">
    <property type="entry name" value="HisKA"/>
    <property type="match status" value="1"/>
</dbReference>
<evidence type="ECO:0000256" key="2">
    <source>
        <dbReference type="ARBA" id="ARBA00012438"/>
    </source>
</evidence>
<dbReference type="eggNOG" id="COG2205">
    <property type="taxonomic scope" value="Bacteria"/>
</dbReference>
<dbReference type="Gene3D" id="1.10.287.130">
    <property type="match status" value="1"/>
</dbReference>
<proteinExistence type="predicted"/>
<keyword evidence="6" id="KW-0808">Transferase</keyword>
<gene>
    <name evidence="6" type="ordered locus">Lbys_2833</name>
</gene>
<dbReference type="SUPFAM" id="SSF55874">
    <property type="entry name" value="ATPase domain of HSP90 chaperone/DNA topoisomerase II/histidine kinase"/>
    <property type="match status" value="1"/>
</dbReference>
<dbReference type="AlphaFoldDB" id="E4RRG2"/>
<feature type="domain" description="Histidine kinase" evidence="5">
    <location>
        <begin position="373"/>
        <end position="591"/>
    </location>
</feature>
<dbReference type="Pfam" id="PF00512">
    <property type="entry name" value="HisKA"/>
    <property type="match status" value="1"/>
</dbReference>
<accession>E4RRG2</accession>
<name>E4RRG2_LEAB4</name>
<dbReference type="Gene3D" id="3.30.565.10">
    <property type="entry name" value="Histidine kinase-like ATPase, C-terminal domain"/>
    <property type="match status" value="1"/>
</dbReference>
<evidence type="ECO:0000256" key="1">
    <source>
        <dbReference type="ARBA" id="ARBA00000085"/>
    </source>
</evidence>
<feature type="transmembrane region" description="Helical" evidence="4">
    <location>
        <begin position="336"/>
        <end position="354"/>
    </location>
</feature>
<dbReference type="HOGENOM" id="CLU_026375_0_0_10"/>
<evidence type="ECO:0000313" key="7">
    <source>
        <dbReference type="Proteomes" id="UP000007435"/>
    </source>
</evidence>
<dbReference type="InterPro" id="IPR005467">
    <property type="entry name" value="His_kinase_dom"/>
</dbReference>
<keyword evidence="4" id="KW-0472">Membrane</keyword>
<dbReference type="InterPro" id="IPR003661">
    <property type="entry name" value="HisK_dim/P_dom"/>
</dbReference>
<dbReference type="EMBL" id="CP002305">
    <property type="protein sequence ID" value="ADQ18495.1"/>
    <property type="molecule type" value="Genomic_DNA"/>
</dbReference>
<keyword evidence="6" id="KW-0418">Kinase</keyword>
<comment type="catalytic activity">
    <reaction evidence="1">
        <text>ATP + protein L-histidine = ADP + protein N-phospho-L-histidine.</text>
        <dbReference type="EC" id="2.7.13.3"/>
    </reaction>
</comment>
<dbReference type="PANTHER" id="PTHR43547:SF2">
    <property type="entry name" value="HYBRID SIGNAL TRANSDUCTION HISTIDINE KINASE C"/>
    <property type="match status" value="1"/>
</dbReference>
<evidence type="ECO:0000313" key="6">
    <source>
        <dbReference type="EMBL" id="ADQ18495.1"/>
    </source>
</evidence>
<dbReference type="SMART" id="SM00387">
    <property type="entry name" value="HATPase_c"/>
    <property type="match status" value="1"/>
</dbReference>
<dbReference type="SUPFAM" id="SSF47384">
    <property type="entry name" value="Homodimeric domain of signal transducing histidine kinase"/>
    <property type="match status" value="1"/>
</dbReference>
<reference evidence="6 7" key="2">
    <citation type="journal article" date="2011" name="Stand. Genomic Sci.">
        <title>Complete genome sequence of Leadbetterella byssophila type strain (4M15).</title>
        <authorList>
            <person name="Abt B."/>
            <person name="Teshima H."/>
            <person name="Lucas S."/>
            <person name="Lapidus A."/>
            <person name="Del Rio T.G."/>
            <person name="Nolan M."/>
            <person name="Tice H."/>
            <person name="Cheng J.F."/>
            <person name="Pitluck S."/>
            <person name="Liolios K."/>
            <person name="Pagani I."/>
            <person name="Ivanova N."/>
            <person name="Mavromatis K."/>
            <person name="Pati A."/>
            <person name="Tapia R."/>
            <person name="Han C."/>
            <person name="Goodwin L."/>
            <person name="Chen A."/>
            <person name="Palaniappan K."/>
            <person name="Land M."/>
            <person name="Hauser L."/>
            <person name="Chang Y.J."/>
            <person name="Jeffries C.D."/>
            <person name="Rohde M."/>
            <person name="Goker M."/>
            <person name="Tindall B.J."/>
            <person name="Detter J.C."/>
            <person name="Woyke T."/>
            <person name="Bristow J."/>
            <person name="Eisen J.A."/>
            <person name="Markowitz V."/>
            <person name="Hugenholtz P."/>
            <person name="Klenk H.P."/>
            <person name="Kyrpides N.C."/>
        </authorList>
    </citation>
    <scope>NUCLEOTIDE SEQUENCE [LARGE SCALE GENOMIC DNA]</scope>
    <source>
        <strain evidence="7">DSM 17132 / JCM 16389 / KACC 11308 / NBRC 106382 / 4M15</strain>
    </source>
</reference>
<dbReference type="Proteomes" id="UP000007435">
    <property type="component" value="Chromosome"/>
</dbReference>
<evidence type="ECO:0000256" key="4">
    <source>
        <dbReference type="SAM" id="Phobius"/>
    </source>
</evidence>
<dbReference type="InterPro" id="IPR003594">
    <property type="entry name" value="HATPase_dom"/>
</dbReference>
<dbReference type="Pfam" id="PF02518">
    <property type="entry name" value="HATPase_c"/>
    <property type="match status" value="1"/>
</dbReference>
<dbReference type="InterPro" id="IPR004358">
    <property type="entry name" value="Sig_transdc_His_kin-like_C"/>
</dbReference>
<evidence type="ECO:0000259" key="5">
    <source>
        <dbReference type="PROSITE" id="PS50109"/>
    </source>
</evidence>
<dbReference type="InterPro" id="IPR036890">
    <property type="entry name" value="HATPase_C_sf"/>
</dbReference>
<dbReference type="KEGG" id="lby:Lbys_2833"/>
<protein>
    <recommendedName>
        <fullName evidence="2">histidine kinase</fullName>
        <ecNumber evidence="2">2.7.13.3</ecNumber>
    </recommendedName>
</protein>
<sequence>MKQNTTALLLMVASVLLLATSQWFWLRSEYKEHKRAFYSNTDLLFKETVRTIEDSLVSKMLARELFARSDEKKENTKTVTSVGKKSIVKKKNSNEVIVDGRSALAKKDASNSGGVVTSIFGGRSALAKKDASNVVTVIGRKSTRASAFPPSNYPDSIDFSAERVMVFTAKDSSDATLMSDSGVIKLMLKTRNQEDTLNRLKRVIAQLPRMSLHIQEEPPKIEVQGRRRFSFQSAPLDSVEKKFKRRAEEMGYSLHFTIKKDSIPTDTSESGFRRNLRSYSQMQRRLMSASDSVVINGVHVLNPESITSFSLIPTVIFKAYPEDLNHYLMGKLKKNLLFSLFLLLVTLLAFSLIYRSLRKQEKLNTLKNDLISNITHELKTPLATLSVALEALQQFGAHANPQTTKEYLEISQNEVNRLSLMVDNILKTSLLEKQSVKLYPVNLDMESVCQDAVRSWLPRFQQKNGLITLDVRGGDFEMEADEVQLNSILNNLFDNALKYSAKDPEVKVTLESDIHSITVKVKDNGIGIPKEYQSQVFDKFFRVPSGDHHNVKGYGLGLNYVRHIMDLHHGLVNLESGNNGTTFILTFKRKL</sequence>
<reference key="1">
    <citation type="submission" date="2010-11" db="EMBL/GenBank/DDBJ databases">
        <title>The complete genome of Leadbetterella byssophila DSM 17132.</title>
        <authorList>
            <consortium name="US DOE Joint Genome Institute (JGI-PGF)"/>
            <person name="Lucas S."/>
            <person name="Copeland A."/>
            <person name="Lapidus A."/>
            <person name="Glavina del Rio T."/>
            <person name="Dalin E."/>
            <person name="Tice H."/>
            <person name="Bruce D."/>
            <person name="Goodwin L."/>
            <person name="Pitluck S."/>
            <person name="Kyrpides N."/>
            <person name="Mavromatis K."/>
            <person name="Ivanova N."/>
            <person name="Teshima H."/>
            <person name="Brettin T."/>
            <person name="Detter J.C."/>
            <person name="Han C."/>
            <person name="Tapia R."/>
            <person name="Land M."/>
            <person name="Hauser L."/>
            <person name="Markowitz V."/>
            <person name="Cheng J.-F."/>
            <person name="Hugenholtz P."/>
            <person name="Woyke T."/>
            <person name="Wu D."/>
            <person name="Tindall B."/>
            <person name="Pomrenke H.G."/>
            <person name="Brambilla E."/>
            <person name="Klenk H.-P."/>
            <person name="Eisen J.A."/>
        </authorList>
    </citation>
    <scope>NUCLEOTIDE SEQUENCE [LARGE SCALE GENOMIC DNA]</scope>
    <source>
        <strain>DSM 17132</strain>
    </source>
</reference>
<dbReference type="GO" id="GO:0000155">
    <property type="term" value="F:phosphorelay sensor kinase activity"/>
    <property type="evidence" value="ECO:0007669"/>
    <property type="project" value="InterPro"/>
</dbReference>